<name>A0AAN9XUS4_PSOTE</name>
<protein>
    <submittedName>
        <fullName evidence="1">Uncharacterized protein</fullName>
    </submittedName>
</protein>
<dbReference type="EMBL" id="JAYMYS010000001">
    <property type="protein sequence ID" value="KAK7410132.1"/>
    <property type="molecule type" value="Genomic_DNA"/>
</dbReference>
<organism evidence="1 2">
    <name type="scientific">Psophocarpus tetragonolobus</name>
    <name type="common">Winged bean</name>
    <name type="synonym">Dolichos tetragonolobus</name>
    <dbReference type="NCBI Taxonomy" id="3891"/>
    <lineage>
        <taxon>Eukaryota</taxon>
        <taxon>Viridiplantae</taxon>
        <taxon>Streptophyta</taxon>
        <taxon>Embryophyta</taxon>
        <taxon>Tracheophyta</taxon>
        <taxon>Spermatophyta</taxon>
        <taxon>Magnoliopsida</taxon>
        <taxon>eudicotyledons</taxon>
        <taxon>Gunneridae</taxon>
        <taxon>Pentapetalae</taxon>
        <taxon>rosids</taxon>
        <taxon>fabids</taxon>
        <taxon>Fabales</taxon>
        <taxon>Fabaceae</taxon>
        <taxon>Papilionoideae</taxon>
        <taxon>50 kb inversion clade</taxon>
        <taxon>NPAAA clade</taxon>
        <taxon>indigoferoid/millettioid clade</taxon>
        <taxon>Phaseoleae</taxon>
        <taxon>Psophocarpus</taxon>
    </lineage>
</organism>
<proteinExistence type="predicted"/>
<gene>
    <name evidence="1" type="ORF">VNO78_00672</name>
</gene>
<dbReference type="AlphaFoldDB" id="A0AAN9XUS4"/>
<dbReference type="Proteomes" id="UP001386955">
    <property type="component" value="Unassembled WGS sequence"/>
</dbReference>
<comment type="caution">
    <text evidence="1">The sequence shown here is derived from an EMBL/GenBank/DDBJ whole genome shotgun (WGS) entry which is preliminary data.</text>
</comment>
<evidence type="ECO:0000313" key="1">
    <source>
        <dbReference type="EMBL" id="KAK7410132.1"/>
    </source>
</evidence>
<reference evidence="1 2" key="1">
    <citation type="submission" date="2024-01" db="EMBL/GenBank/DDBJ databases">
        <title>The genomes of 5 underutilized Papilionoideae crops provide insights into root nodulation and disease resistanc.</title>
        <authorList>
            <person name="Jiang F."/>
        </authorList>
    </citation>
    <scope>NUCLEOTIDE SEQUENCE [LARGE SCALE GENOMIC DNA]</scope>
    <source>
        <strain evidence="1">DUOXIRENSHENG_FW03</strain>
        <tissue evidence="1">Leaves</tissue>
    </source>
</reference>
<keyword evidence="2" id="KW-1185">Reference proteome</keyword>
<sequence>MVKQELIKGGEWVRKGRVEGTVQCREETISSKLFIETPLNRSSREGNWSNVKTVTYKPNISHSEIVLLSATDEALIEKKHSTSKGPEAPVKAAHRTSRNCDNVIYRHNLHLTWVLLSKVKYHVFAYYKIAWLPRNNN</sequence>
<accession>A0AAN9XUS4</accession>
<evidence type="ECO:0000313" key="2">
    <source>
        <dbReference type="Proteomes" id="UP001386955"/>
    </source>
</evidence>